<keyword evidence="3" id="KW-1185">Reference proteome</keyword>
<accession>A0A3N4HY78</accession>
<dbReference type="EMBL" id="ML119737">
    <property type="protein sequence ID" value="RPA76800.1"/>
    <property type="molecule type" value="Genomic_DNA"/>
</dbReference>
<dbReference type="AlphaFoldDB" id="A0A3N4HY78"/>
<organism evidence="2 3">
    <name type="scientific">Ascobolus immersus RN42</name>
    <dbReference type="NCBI Taxonomy" id="1160509"/>
    <lineage>
        <taxon>Eukaryota</taxon>
        <taxon>Fungi</taxon>
        <taxon>Dikarya</taxon>
        <taxon>Ascomycota</taxon>
        <taxon>Pezizomycotina</taxon>
        <taxon>Pezizomycetes</taxon>
        <taxon>Pezizales</taxon>
        <taxon>Ascobolaceae</taxon>
        <taxon>Ascobolus</taxon>
    </lineage>
</organism>
<sequence>LTSPTSGSKYAWDREKADCPDLLRPTYVRLVSYCGLITDCLWMVSSLQNMIPYAVDGHIPTLLQERFHRNAETLFSILTGSTPSTGKKPGLPSHAKPPPKVLRPTQVRLIERVLERFMEDVRELVVVKVPSLEAEEETDGGWEKPEDRYAYRVRLKPRVEWMFDGVLGRRFGVLRWIVGGAEEAAKEAAKVGGQTTQGCLKKGLGREVEERIWEYVQAIEEAEERQKVKGKGKEVEV</sequence>
<name>A0A3N4HY78_ASCIM</name>
<protein>
    <submittedName>
        <fullName evidence="2">Uncharacterized protein</fullName>
    </submittedName>
</protein>
<dbReference type="Proteomes" id="UP000275078">
    <property type="component" value="Unassembled WGS sequence"/>
</dbReference>
<gene>
    <name evidence="2" type="ORF">BJ508DRAFT_330782</name>
</gene>
<proteinExistence type="predicted"/>
<reference evidence="2 3" key="1">
    <citation type="journal article" date="2018" name="Nat. Ecol. Evol.">
        <title>Pezizomycetes genomes reveal the molecular basis of ectomycorrhizal truffle lifestyle.</title>
        <authorList>
            <person name="Murat C."/>
            <person name="Payen T."/>
            <person name="Noel B."/>
            <person name="Kuo A."/>
            <person name="Morin E."/>
            <person name="Chen J."/>
            <person name="Kohler A."/>
            <person name="Krizsan K."/>
            <person name="Balestrini R."/>
            <person name="Da Silva C."/>
            <person name="Montanini B."/>
            <person name="Hainaut M."/>
            <person name="Levati E."/>
            <person name="Barry K.W."/>
            <person name="Belfiori B."/>
            <person name="Cichocki N."/>
            <person name="Clum A."/>
            <person name="Dockter R.B."/>
            <person name="Fauchery L."/>
            <person name="Guy J."/>
            <person name="Iotti M."/>
            <person name="Le Tacon F."/>
            <person name="Lindquist E.A."/>
            <person name="Lipzen A."/>
            <person name="Malagnac F."/>
            <person name="Mello A."/>
            <person name="Molinier V."/>
            <person name="Miyauchi S."/>
            <person name="Poulain J."/>
            <person name="Riccioni C."/>
            <person name="Rubini A."/>
            <person name="Sitrit Y."/>
            <person name="Splivallo R."/>
            <person name="Traeger S."/>
            <person name="Wang M."/>
            <person name="Zifcakova L."/>
            <person name="Wipf D."/>
            <person name="Zambonelli A."/>
            <person name="Paolocci F."/>
            <person name="Nowrousian M."/>
            <person name="Ottonello S."/>
            <person name="Baldrian P."/>
            <person name="Spatafora J.W."/>
            <person name="Henrissat B."/>
            <person name="Nagy L.G."/>
            <person name="Aury J.M."/>
            <person name="Wincker P."/>
            <person name="Grigoriev I.V."/>
            <person name="Bonfante P."/>
            <person name="Martin F.M."/>
        </authorList>
    </citation>
    <scope>NUCLEOTIDE SEQUENCE [LARGE SCALE GENOMIC DNA]</scope>
    <source>
        <strain evidence="2 3">RN42</strain>
    </source>
</reference>
<evidence type="ECO:0000256" key="1">
    <source>
        <dbReference type="SAM" id="MobiDB-lite"/>
    </source>
</evidence>
<feature type="non-terminal residue" evidence="2">
    <location>
        <position position="1"/>
    </location>
</feature>
<feature type="region of interest" description="Disordered" evidence="1">
    <location>
        <begin position="79"/>
        <end position="98"/>
    </location>
</feature>
<evidence type="ECO:0000313" key="2">
    <source>
        <dbReference type="EMBL" id="RPA76800.1"/>
    </source>
</evidence>
<evidence type="ECO:0000313" key="3">
    <source>
        <dbReference type="Proteomes" id="UP000275078"/>
    </source>
</evidence>